<dbReference type="Proteomes" id="UP000777482">
    <property type="component" value="Unassembled WGS sequence"/>
</dbReference>
<organism evidence="1 2">
    <name type="scientific">Rhodotorula mucilaginosa</name>
    <name type="common">Yeast</name>
    <name type="synonym">Rhodotorula rubra</name>
    <dbReference type="NCBI Taxonomy" id="5537"/>
    <lineage>
        <taxon>Eukaryota</taxon>
        <taxon>Fungi</taxon>
        <taxon>Dikarya</taxon>
        <taxon>Basidiomycota</taxon>
        <taxon>Pucciniomycotina</taxon>
        <taxon>Microbotryomycetes</taxon>
        <taxon>Sporidiobolales</taxon>
        <taxon>Sporidiobolaceae</taxon>
        <taxon>Rhodotorula</taxon>
    </lineage>
</organism>
<reference evidence="1 2" key="1">
    <citation type="submission" date="2020-11" db="EMBL/GenBank/DDBJ databases">
        <title>Kefir isolates.</title>
        <authorList>
            <person name="Marcisauskas S."/>
            <person name="Kim Y."/>
            <person name="Blasche S."/>
        </authorList>
    </citation>
    <scope>NUCLEOTIDE SEQUENCE [LARGE SCALE GENOMIC DNA]</scope>
    <source>
        <strain evidence="1 2">KR</strain>
    </source>
</reference>
<comment type="caution">
    <text evidence="1">The sequence shown here is derived from an EMBL/GenBank/DDBJ whole genome shotgun (WGS) entry which is preliminary data.</text>
</comment>
<protein>
    <submittedName>
        <fullName evidence="1">Uncharacterized protein</fullName>
    </submittedName>
</protein>
<keyword evidence="2" id="KW-1185">Reference proteome</keyword>
<name>A0A9P6VW29_RHOMI</name>
<evidence type="ECO:0000313" key="1">
    <source>
        <dbReference type="EMBL" id="KAG0656561.1"/>
    </source>
</evidence>
<dbReference type="AlphaFoldDB" id="A0A9P6VW29"/>
<dbReference type="EMBL" id="PUHQ01000095">
    <property type="protein sequence ID" value="KAG0656561.1"/>
    <property type="molecule type" value="Genomic_DNA"/>
</dbReference>
<proteinExistence type="predicted"/>
<sequence>MTPRLAVGEVYRHEGEKLDLLWSAGLAQNTVHVVDFASSLYCAAKWACSQPSQKAILQAHSEVLTPTSTLARNITLPAQSASLANKAVEAAVFSAVDDGETTQLDIARVTEAVISFAKLNLADVTSDVNEKHLESWNQMLQASDPPVQPGMPVSPVMPADLLGPEAISFDNTALKRLTGWTPKHSLTVEIAQEMVDGFAKEGHWPALRKGKVKK</sequence>
<evidence type="ECO:0000313" key="2">
    <source>
        <dbReference type="Proteomes" id="UP000777482"/>
    </source>
</evidence>
<dbReference type="OrthoDB" id="16464at2759"/>
<gene>
    <name evidence="1" type="ORF">C6P46_007050</name>
</gene>
<accession>A0A9P6VW29</accession>